<dbReference type="RefSeq" id="WP_305003275.1">
    <property type="nucleotide sequence ID" value="NZ_JAUQUB010000002.1"/>
</dbReference>
<name>A0ABT9BP90_9MICO</name>
<sequence length="130" mass="14491">MNRPAINDLLGGILSGWYESIAEWMPPGQWGADTCALCRTSLLADCVETSEWPHELIHQLASTLESLSLQVFDSLTVNGSFEEVREYIASRVRDSADDLRDVLAECVEPRVEAWAQGELERGLVRVDLLS</sequence>
<comment type="caution">
    <text evidence="1">The sequence shown here is derived from an EMBL/GenBank/DDBJ whole genome shotgun (WGS) entry which is preliminary data.</text>
</comment>
<organism evidence="1 2">
    <name type="scientific">Antiquaquibacter soli</name>
    <dbReference type="NCBI Taxonomy" id="3064523"/>
    <lineage>
        <taxon>Bacteria</taxon>
        <taxon>Bacillati</taxon>
        <taxon>Actinomycetota</taxon>
        <taxon>Actinomycetes</taxon>
        <taxon>Micrococcales</taxon>
        <taxon>Microbacteriaceae</taxon>
        <taxon>Antiquaquibacter</taxon>
    </lineage>
</organism>
<gene>
    <name evidence="1" type="ORF">Q5716_11460</name>
</gene>
<dbReference type="EMBL" id="JAUQUB010000002">
    <property type="protein sequence ID" value="MDO7882843.1"/>
    <property type="molecule type" value="Genomic_DNA"/>
</dbReference>
<evidence type="ECO:0000313" key="1">
    <source>
        <dbReference type="EMBL" id="MDO7882843.1"/>
    </source>
</evidence>
<evidence type="ECO:0000313" key="2">
    <source>
        <dbReference type="Proteomes" id="UP001241072"/>
    </source>
</evidence>
<accession>A0ABT9BP90</accession>
<proteinExistence type="predicted"/>
<reference evidence="1 2" key="1">
    <citation type="submission" date="2023-07" db="EMBL/GenBank/DDBJ databases">
        <title>Protaetiibacter sp. nov WY-16 isolated from soil.</title>
        <authorList>
            <person name="Liu B."/>
            <person name="Wan Y."/>
        </authorList>
    </citation>
    <scope>NUCLEOTIDE SEQUENCE [LARGE SCALE GENOMIC DNA]</scope>
    <source>
        <strain evidence="1 2">WY-16</strain>
    </source>
</reference>
<protein>
    <submittedName>
        <fullName evidence="1">Uncharacterized protein</fullName>
    </submittedName>
</protein>
<keyword evidence="2" id="KW-1185">Reference proteome</keyword>
<dbReference type="Proteomes" id="UP001241072">
    <property type="component" value="Unassembled WGS sequence"/>
</dbReference>